<feature type="compositionally biased region" description="Basic and acidic residues" evidence="1">
    <location>
        <begin position="806"/>
        <end position="821"/>
    </location>
</feature>
<keyword evidence="3" id="KW-1185">Reference proteome</keyword>
<protein>
    <submittedName>
        <fullName evidence="2">Baseplate hub + tail lysozyme</fullName>
    </submittedName>
</protein>
<dbReference type="GeneID" id="77938968"/>
<reference evidence="2 3" key="1">
    <citation type="submission" date="2017-06" db="EMBL/GenBank/DDBJ databases">
        <authorList>
            <person name="Kim H.J."/>
            <person name="Triplett B.A."/>
        </authorList>
    </citation>
    <scope>NUCLEOTIDE SEQUENCE [LARGE SCALE GENOMIC DNA]</scope>
</reference>
<name>A0A223VZY5_9CAUD</name>
<dbReference type="Proteomes" id="UP000226396">
    <property type="component" value="Segment"/>
</dbReference>
<proteinExistence type="predicted"/>
<feature type="region of interest" description="Disordered" evidence="1">
    <location>
        <begin position="784"/>
        <end position="853"/>
    </location>
</feature>
<dbReference type="SUPFAM" id="SSF69349">
    <property type="entry name" value="Phage fibre proteins"/>
    <property type="match status" value="1"/>
</dbReference>
<feature type="compositionally biased region" description="Polar residues" evidence="1">
    <location>
        <begin position="825"/>
        <end position="835"/>
    </location>
</feature>
<accession>A0A223VZY5</accession>
<dbReference type="Gene3D" id="3.10.450.190">
    <property type="match status" value="1"/>
</dbReference>
<dbReference type="EMBL" id="MF403007">
    <property type="protein sequence ID" value="ASV44619.1"/>
    <property type="molecule type" value="Genomic_DNA"/>
</dbReference>
<evidence type="ECO:0000313" key="3">
    <source>
        <dbReference type="Proteomes" id="UP000226396"/>
    </source>
</evidence>
<dbReference type="KEGG" id="vg:77938968"/>
<evidence type="ECO:0000313" key="2">
    <source>
        <dbReference type="EMBL" id="ASV44619.1"/>
    </source>
</evidence>
<feature type="region of interest" description="Disordered" evidence="1">
    <location>
        <begin position="312"/>
        <end position="336"/>
    </location>
</feature>
<evidence type="ECO:0000256" key="1">
    <source>
        <dbReference type="SAM" id="MobiDB-lite"/>
    </source>
</evidence>
<sequence length="853" mass="91676">MTSGNNLFGGIYSNLLDDIKKSAQETRKILNVPISAGLDIQKWFKDPIKAIQNFKNFDFRFLEGRVPFDVFEKTMVQRAENVYANSNLSDFESAVSIFENLLDDLTDDEKDTYDEVRYKVHKIVSGVETLTSSGFHLEILEDYSDSPLKSIFASFFQDWRYYVDNSDRSLRDQLISLSEFIREIRGTVTEIALDFGWKENLRYIASTCETLEATIASVLNEFPVELESMVESLSNLLVYTKVRKIQRGRSSQIASIIKNPLFQYVKSDFLRAKTSSVSKLATSFAQDTNPTTQVNAAQASVAPEARIAAPAYGTGERIQQESSVDTTPSSGTVGPMTQSQWDSFRNWLLQRESSGNYKAVNRFGFCGGYQFGGPALQDLGYARPGTSTRSLAIDSSWTGKNGASSRDSFLGNSNLQDQVCLEWFKILYKRILSSGIVSKESSPAHVGGMLAVAHLLGPGGARDLKNGVNGNDANGTSAQSYYDAGAAAVGGSTQTTSPTEATQFRNQAETNTVFDSAQITIPSSEAAPIYPYNQTRTFESGHFEEFDNTPGFERVNLRHKSGSGYEYRPDGGKTAFVKGDKYEAIAGNDFIIVEGICNIYVKGNAGIVSEGDVNINAGNDLNMLVGGDFNLKIGGKQAVQVSGSSFENIQGDSARVVGGFSVISSDGDMQIDSASNSIVSRDGSTNVVSKGNLSLVTSSDYALTVSGSKSDVTKGKSVTVSYGDTFLVASGKMTVNGSDAIFHGANSSKLSSNGTTTVAGAGTIKLSHPVEKALYSDTAGIAVPGSPSPVTPSGSASDGGGAQVKTENEKRPEKKKIDAVVEKYTAQNFDSTMANSGGGEGKKPSEVDPLTIA</sequence>
<dbReference type="RefSeq" id="YP_010662951.1">
    <property type="nucleotide sequence ID" value="NC_070890.1"/>
</dbReference>
<organism evidence="2 3">
    <name type="scientific">Agrobacterium phage Atu_ph04</name>
    <dbReference type="NCBI Taxonomy" id="2024263"/>
    <lineage>
        <taxon>Viruses</taxon>
        <taxon>Duplodnaviria</taxon>
        <taxon>Heunggongvirae</taxon>
        <taxon>Uroviricota</taxon>
        <taxon>Caudoviricetes</taxon>
        <taxon>Pootjesviridae</taxon>
        <taxon>Rollinsvirus</taxon>
        <taxon>Rollinsvirus ph04</taxon>
    </lineage>
</organism>
<feature type="compositionally biased region" description="Polar residues" evidence="1">
    <location>
        <begin position="320"/>
        <end position="336"/>
    </location>
</feature>